<comment type="caution">
    <text evidence="3">The sequence shown here is derived from an EMBL/GenBank/DDBJ whole genome shotgun (WGS) entry which is preliminary data.</text>
</comment>
<dbReference type="GO" id="GO:0008418">
    <property type="term" value="F:protein-N-terminal asparagine amidohydrolase activity"/>
    <property type="evidence" value="ECO:0007669"/>
    <property type="project" value="InterPro"/>
</dbReference>
<accession>A0A261XXI0</accession>
<feature type="domain" description="CN hydrolase" evidence="2">
    <location>
        <begin position="1"/>
        <end position="278"/>
    </location>
</feature>
<evidence type="ECO:0000313" key="4">
    <source>
        <dbReference type="Proteomes" id="UP000242875"/>
    </source>
</evidence>
<dbReference type="PANTHER" id="PTHR11750">
    <property type="entry name" value="PROTEIN N-TERMINAL AMIDASE"/>
    <property type="match status" value="1"/>
</dbReference>
<dbReference type="GO" id="GO:0030163">
    <property type="term" value="P:protein catabolic process"/>
    <property type="evidence" value="ECO:0007669"/>
    <property type="project" value="TreeGrafter"/>
</dbReference>
<dbReference type="InterPro" id="IPR003010">
    <property type="entry name" value="C-N_Hydrolase"/>
</dbReference>
<evidence type="ECO:0000313" key="3">
    <source>
        <dbReference type="EMBL" id="OZJ03076.1"/>
    </source>
</evidence>
<dbReference type="EMBL" id="MVBO01000106">
    <property type="protein sequence ID" value="OZJ03076.1"/>
    <property type="molecule type" value="Genomic_DNA"/>
</dbReference>
<dbReference type="PANTHER" id="PTHR11750:SF26">
    <property type="entry name" value="PROTEIN N-TERMINAL AMIDASE"/>
    <property type="match status" value="1"/>
</dbReference>
<dbReference type="OrthoDB" id="201515at2759"/>
<evidence type="ECO:0000256" key="1">
    <source>
        <dbReference type="SAM" id="MobiDB-lite"/>
    </source>
</evidence>
<reference evidence="3 4" key="1">
    <citation type="journal article" date="2017" name="Mycologia">
        <title>Bifiguratus adelaidae, gen. et sp. nov., a new member of Mucoromycotina in endophytic and soil-dwelling habitats.</title>
        <authorList>
            <person name="Torres-Cruz T.J."/>
            <person name="Billingsley Tobias T.L."/>
            <person name="Almatruk M."/>
            <person name="Hesse C."/>
            <person name="Kuske C.R."/>
            <person name="Desiro A."/>
            <person name="Benucci G.M."/>
            <person name="Bonito G."/>
            <person name="Stajich J.E."/>
            <person name="Dunlap C."/>
            <person name="Arnold A.E."/>
            <person name="Porras-Alfaro A."/>
        </authorList>
    </citation>
    <scope>NUCLEOTIDE SEQUENCE [LARGE SCALE GENOMIC DNA]</scope>
    <source>
        <strain evidence="3 4">AZ0501</strain>
    </source>
</reference>
<dbReference type="Proteomes" id="UP000242875">
    <property type="component" value="Unassembled WGS sequence"/>
</dbReference>
<organism evidence="3 4">
    <name type="scientific">Bifiguratus adelaidae</name>
    <dbReference type="NCBI Taxonomy" id="1938954"/>
    <lineage>
        <taxon>Eukaryota</taxon>
        <taxon>Fungi</taxon>
        <taxon>Fungi incertae sedis</taxon>
        <taxon>Mucoromycota</taxon>
        <taxon>Mucoromycotina</taxon>
        <taxon>Endogonomycetes</taxon>
        <taxon>Endogonales</taxon>
        <taxon>Endogonales incertae sedis</taxon>
        <taxon>Bifiguratus</taxon>
    </lineage>
</organism>
<evidence type="ECO:0000259" key="2">
    <source>
        <dbReference type="PROSITE" id="PS50263"/>
    </source>
</evidence>
<dbReference type="AlphaFoldDB" id="A0A261XXI0"/>
<dbReference type="Gene3D" id="3.60.110.10">
    <property type="entry name" value="Carbon-nitrogen hydrolase"/>
    <property type="match status" value="1"/>
</dbReference>
<keyword evidence="4" id="KW-1185">Reference proteome</keyword>
<feature type="region of interest" description="Disordered" evidence="1">
    <location>
        <begin position="190"/>
        <end position="218"/>
    </location>
</feature>
<dbReference type="GO" id="GO:0070773">
    <property type="term" value="F:protein-N-terminal glutamine amidohydrolase activity"/>
    <property type="evidence" value="ECO:0007669"/>
    <property type="project" value="InterPro"/>
</dbReference>
<protein>
    <recommendedName>
        <fullName evidence="2">CN hydrolase domain-containing protein</fullName>
    </recommendedName>
</protein>
<name>A0A261XXI0_9FUNG</name>
<dbReference type="InterPro" id="IPR039703">
    <property type="entry name" value="Nta1"/>
</dbReference>
<dbReference type="Pfam" id="PF00795">
    <property type="entry name" value="CN_hydrolase"/>
    <property type="match status" value="1"/>
</dbReference>
<dbReference type="PROSITE" id="PS50263">
    <property type="entry name" value="CN_HYDROLASE"/>
    <property type="match status" value="1"/>
</dbReference>
<dbReference type="SUPFAM" id="SSF56317">
    <property type="entry name" value="Carbon-nitrogen hydrolase"/>
    <property type="match status" value="1"/>
</dbReference>
<gene>
    <name evidence="3" type="ORF">BZG36_04608</name>
</gene>
<proteinExistence type="predicted"/>
<dbReference type="InterPro" id="IPR036526">
    <property type="entry name" value="C-N_Hydrolase_sf"/>
</dbReference>
<sequence>MKLACCQFAPVRGQVLLNQEKVDKLLAKYDPGDIDVLVLPEMAFSGYVFKSLNDIMPLLEDAETGPTCMWAKRQAKRLHCFVQVGFPQVIIEGADTGYFNAVVVVDRQGKLIKTYQKHFLYETDENWAQEGPGFSTYDIEGVKVAPAICMDINPKGFKDFYAFEFANFHVKEESQMILCSMNWIDSKKERTGAADTGNGSGSEAAVKSIPSADRSSDQFEEEIEQFSASNLNYWMLRLWPLYGETLIKADETVAMQRNGHGEKMYFVASNRTGTEEGY</sequence>